<dbReference type="InterPro" id="IPR016181">
    <property type="entry name" value="Acyl_CoA_acyltransferase"/>
</dbReference>
<protein>
    <submittedName>
        <fullName evidence="2">GNAT family N-acetyltransferase</fullName>
        <ecNumber evidence="2">2.3.1.-</ecNumber>
    </submittedName>
</protein>
<feature type="domain" description="N-acetyltransferase" evidence="1">
    <location>
        <begin position="4"/>
        <end position="158"/>
    </location>
</feature>
<accession>A0ABU9VMJ1</accession>
<dbReference type="SUPFAM" id="SSF55729">
    <property type="entry name" value="Acyl-CoA N-acyltransferases (Nat)"/>
    <property type="match status" value="1"/>
</dbReference>
<dbReference type="Pfam" id="PF00583">
    <property type="entry name" value="Acetyltransf_1"/>
    <property type="match status" value="1"/>
</dbReference>
<proteinExistence type="predicted"/>
<evidence type="ECO:0000259" key="1">
    <source>
        <dbReference type="PROSITE" id="PS51186"/>
    </source>
</evidence>
<gene>
    <name evidence="2" type="ORF">MKY91_18310</name>
</gene>
<dbReference type="RefSeq" id="WP_343131716.1">
    <property type="nucleotide sequence ID" value="NZ_JBCITK010000001.1"/>
</dbReference>
<dbReference type="EC" id="2.3.1.-" evidence="2"/>
<evidence type="ECO:0000313" key="2">
    <source>
        <dbReference type="EMBL" id="MEN0645117.1"/>
    </source>
</evidence>
<dbReference type="EMBL" id="JBCITK010000001">
    <property type="protein sequence ID" value="MEN0645117.1"/>
    <property type="molecule type" value="Genomic_DNA"/>
</dbReference>
<organism evidence="2 3">
    <name type="scientific">Alkalicoccobacillus gibsonii</name>
    <dbReference type="NCBI Taxonomy" id="79881"/>
    <lineage>
        <taxon>Bacteria</taxon>
        <taxon>Bacillati</taxon>
        <taxon>Bacillota</taxon>
        <taxon>Bacilli</taxon>
        <taxon>Bacillales</taxon>
        <taxon>Bacillaceae</taxon>
        <taxon>Alkalicoccobacillus</taxon>
    </lineage>
</organism>
<dbReference type="InterPro" id="IPR000182">
    <property type="entry name" value="GNAT_dom"/>
</dbReference>
<dbReference type="Gene3D" id="3.40.630.30">
    <property type="match status" value="1"/>
</dbReference>
<name>A0ABU9VMJ1_9BACI</name>
<dbReference type="PROSITE" id="PS51186">
    <property type="entry name" value="GNAT"/>
    <property type="match status" value="1"/>
</dbReference>
<keyword evidence="2" id="KW-0808">Transferase</keyword>
<dbReference type="GO" id="GO:0016746">
    <property type="term" value="F:acyltransferase activity"/>
    <property type="evidence" value="ECO:0007669"/>
    <property type="project" value="UniProtKB-KW"/>
</dbReference>
<dbReference type="Proteomes" id="UP001418796">
    <property type="component" value="Unassembled WGS sequence"/>
</dbReference>
<evidence type="ECO:0000313" key="3">
    <source>
        <dbReference type="Proteomes" id="UP001418796"/>
    </source>
</evidence>
<comment type="caution">
    <text evidence="2">The sequence shown here is derived from an EMBL/GenBank/DDBJ whole genome shotgun (WGS) entry which is preliminary data.</text>
</comment>
<sequence>MENAVIADITPEDAVEVIHWKYEVPYDFYNIRAQAEAMQEFLMNPYYTVRCEGKLVGIFCIGTSAQVPEGRATGMYVERFIDIGLGMAPKQTGQRRGREFFQRIITFLKETYPNTGVRLSVATFNQRAIKLYESIGFHRVASFPAADADFIIMTHPTLLAVDETN</sequence>
<keyword evidence="2" id="KW-0012">Acyltransferase</keyword>
<keyword evidence="3" id="KW-1185">Reference proteome</keyword>
<reference evidence="2 3" key="1">
    <citation type="submission" date="2024-03" db="EMBL/GenBank/DDBJ databases">
        <title>Bacilli Hybrid Assemblies.</title>
        <authorList>
            <person name="Kovac J."/>
        </authorList>
    </citation>
    <scope>NUCLEOTIDE SEQUENCE [LARGE SCALE GENOMIC DNA]</scope>
    <source>
        <strain evidence="2 3">FSL R7-0666</strain>
    </source>
</reference>